<dbReference type="PANTHER" id="PTHR36934:SF1">
    <property type="entry name" value="THIOESTERASE DOMAIN-CONTAINING PROTEIN"/>
    <property type="match status" value="1"/>
</dbReference>
<dbReference type="RefSeq" id="WP_181612985.1">
    <property type="nucleotide sequence ID" value="NZ_BAABAM010000005.1"/>
</dbReference>
<feature type="active site" evidence="1">
    <location>
        <position position="68"/>
    </location>
</feature>
<name>A0A7W0HST9_9ACTN</name>
<comment type="caution">
    <text evidence="4">The sequence shown here is derived from an EMBL/GenBank/DDBJ whole genome shotgun (WGS) entry which is preliminary data.</text>
</comment>
<evidence type="ECO:0000313" key="4">
    <source>
        <dbReference type="EMBL" id="MBA2894277.1"/>
    </source>
</evidence>
<dbReference type="Pfam" id="PF22636">
    <property type="entry name" value="FlK"/>
    <property type="match status" value="1"/>
</dbReference>
<dbReference type="SUPFAM" id="SSF54637">
    <property type="entry name" value="Thioesterase/thiol ester dehydrase-isomerase"/>
    <property type="match status" value="1"/>
</dbReference>
<dbReference type="Proteomes" id="UP000530928">
    <property type="component" value="Unassembled WGS sequence"/>
</dbReference>
<reference evidence="4 5" key="1">
    <citation type="submission" date="2020-07" db="EMBL/GenBank/DDBJ databases">
        <title>Genomic Encyclopedia of Type Strains, Phase IV (KMG-IV): sequencing the most valuable type-strain genomes for metagenomic binning, comparative biology and taxonomic classification.</title>
        <authorList>
            <person name="Goeker M."/>
        </authorList>
    </citation>
    <scope>NUCLEOTIDE SEQUENCE [LARGE SCALE GENOMIC DNA]</scope>
    <source>
        <strain evidence="4 5">DSM 45533</strain>
    </source>
</reference>
<feature type="binding site" evidence="2">
    <location>
        <position position="112"/>
    </location>
    <ligand>
        <name>substrate</name>
    </ligand>
</feature>
<dbReference type="InterPro" id="IPR054485">
    <property type="entry name" value="FlK-like_dom"/>
</dbReference>
<feature type="active site" evidence="1">
    <location>
        <position position="42"/>
    </location>
</feature>
<feature type="binding site" evidence="2">
    <location>
        <position position="61"/>
    </location>
    <ligand>
        <name>CoA</name>
        <dbReference type="ChEBI" id="CHEBI:57287"/>
    </ligand>
</feature>
<accession>A0A7W0HST9</accession>
<dbReference type="Gene3D" id="3.10.129.10">
    <property type="entry name" value="Hotdog Thioesterase"/>
    <property type="match status" value="1"/>
</dbReference>
<feature type="domain" description="Fluoroacetyl-CoA-specific thioesterase-like" evidence="3">
    <location>
        <begin position="15"/>
        <end position="118"/>
    </location>
</feature>
<dbReference type="InterPro" id="IPR025540">
    <property type="entry name" value="FlK"/>
</dbReference>
<sequence length="127" mass="13871">MTLAPGLRASMLIMVEREDTAQKLGSGDVPVLATPRLVLLAEMCTMQALRPHLEPGQTTVGTRVEVEHLAASLLGAHVEISTELVQVEGRRLVFAFVARERDLVVGRGTVERALVDREKFLSRAASR</sequence>
<dbReference type="InterPro" id="IPR029069">
    <property type="entry name" value="HotDog_dom_sf"/>
</dbReference>
<dbReference type="EMBL" id="JACDUR010000005">
    <property type="protein sequence ID" value="MBA2894277.1"/>
    <property type="molecule type" value="Genomic_DNA"/>
</dbReference>
<keyword evidence="5" id="KW-1185">Reference proteome</keyword>
<dbReference type="PIRSF" id="PIRSF014972">
    <property type="entry name" value="FlK"/>
    <property type="match status" value="1"/>
</dbReference>
<proteinExistence type="predicted"/>
<gene>
    <name evidence="4" type="ORF">HNR30_005638</name>
</gene>
<dbReference type="AlphaFoldDB" id="A0A7W0HST9"/>
<evidence type="ECO:0000256" key="1">
    <source>
        <dbReference type="PIRSR" id="PIRSR014972-1"/>
    </source>
</evidence>
<evidence type="ECO:0000256" key="2">
    <source>
        <dbReference type="PIRSR" id="PIRSR014972-2"/>
    </source>
</evidence>
<organism evidence="4 5">
    <name type="scientific">Nonomuraea soli</name>
    <dbReference type="NCBI Taxonomy" id="1032476"/>
    <lineage>
        <taxon>Bacteria</taxon>
        <taxon>Bacillati</taxon>
        <taxon>Actinomycetota</taxon>
        <taxon>Actinomycetes</taxon>
        <taxon>Streptosporangiales</taxon>
        <taxon>Streptosporangiaceae</taxon>
        <taxon>Nonomuraea</taxon>
    </lineage>
</organism>
<dbReference type="PANTHER" id="PTHR36934">
    <property type="entry name" value="BLR0278 PROTEIN"/>
    <property type="match status" value="1"/>
</dbReference>
<feature type="active site" evidence="1">
    <location>
        <position position="34"/>
    </location>
</feature>
<protein>
    <submittedName>
        <fullName evidence="4">Putative thioesterase</fullName>
    </submittedName>
</protein>
<evidence type="ECO:0000259" key="3">
    <source>
        <dbReference type="Pfam" id="PF22636"/>
    </source>
</evidence>
<evidence type="ECO:0000313" key="5">
    <source>
        <dbReference type="Proteomes" id="UP000530928"/>
    </source>
</evidence>
<feature type="binding site" evidence="2">
    <location>
        <position position="61"/>
    </location>
    <ligand>
        <name>substrate</name>
    </ligand>
</feature>